<gene>
    <name evidence="1" type="ORF">F0361_14565</name>
</gene>
<reference evidence="1 2" key="1">
    <citation type="submission" date="2019-09" db="EMBL/GenBank/DDBJ databases">
        <authorList>
            <person name="Khan S.A."/>
            <person name="Jeon C.O."/>
            <person name="Chun B.H."/>
            <person name="Jeong S.E."/>
        </authorList>
    </citation>
    <scope>NUCLEOTIDE SEQUENCE [LARGE SCALE GENOMIC DNA]</scope>
    <source>
        <strain evidence="1 2">KCTC 42508</strain>
    </source>
</reference>
<dbReference type="AlphaFoldDB" id="A0A5B2TSR4"/>
<evidence type="ECO:0000313" key="2">
    <source>
        <dbReference type="Proteomes" id="UP000323188"/>
    </source>
</evidence>
<dbReference type="RefSeq" id="WP_154919626.1">
    <property type="nucleotide sequence ID" value="NZ_VUOE01000002.1"/>
</dbReference>
<organism evidence="1 2">
    <name type="scientific">Maribacter flavus</name>
    <dbReference type="NCBI Taxonomy" id="1658664"/>
    <lineage>
        <taxon>Bacteria</taxon>
        <taxon>Pseudomonadati</taxon>
        <taxon>Bacteroidota</taxon>
        <taxon>Flavobacteriia</taxon>
        <taxon>Flavobacteriales</taxon>
        <taxon>Flavobacteriaceae</taxon>
        <taxon>Maribacter</taxon>
    </lineage>
</organism>
<dbReference type="EMBL" id="VUOE01000002">
    <property type="protein sequence ID" value="KAA2217183.1"/>
    <property type="molecule type" value="Genomic_DNA"/>
</dbReference>
<name>A0A5B2TSR4_9FLAO</name>
<dbReference type="Proteomes" id="UP000323188">
    <property type="component" value="Unassembled WGS sequence"/>
</dbReference>
<protein>
    <submittedName>
        <fullName evidence="1">Uncharacterized protein</fullName>
    </submittedName>
</protein>
<comment type="caution">
    <text evidence="1">The sequence shown here is derived from an EMBL/GenBank/DDBJ whole genome shotgun (WGS) entry which is preliminary data.</text>
</comment>
<evidence type="ECO:0000313" key="1">
    <source>
        <dbReference type="EMBL" id="KAA2217183.1"/>
    </source>
</evidence>
<accession>A0A5B2TSR4</accession>
<sequence length="272" mass="31483">MRAKKIIKQLSFTLFLGVLSINYSSAQSLKEIKAIKLKLQKENLKMFFLGAIYFCSDTDFGQFLDNPRSNEEYKNGGNCCSASVPSPYINLSEYYIYAMEGDRSIFDNQNNPFKLREVRKNWEPRVTMTNDEAKKVDPTELKFKDYRGATISTYDMKSEQIKFGVGHYVLVSFAGTQGDWHGTIDFRYKGGKHPIIQGFSLSIEEAEKLFKYFEENDSNPGPFSTKNLNTIITYSFERPDYDDRLSMLEVKVKKVEYFYPDGWDKKIGEVIL</sequence>
<proteinExistence type="predicted"/>